<keyword evidence="2" id="KW-0812">Transmembrane</keyword>
<evidence type="ECO:0000256" key="2">
    <source>
        <dbReference type="SAM" id="Phobius"/>
    </source>
</evidence>
<reference evidence="4 5" key="1">
    <citation type="submission" date="2019-06" db="EMBL/GenBank/DDBJ databases">
        <title>Comparative genomics and metabolomics analyses of clavulanic acid producing Streptomyces species provides insight into specialized metabolism and evolution of beta-lactam biosynthetic gene clusters.</title>
        <authorList>
            <person name="Moore M.A."/>
            <person name="Cruz-Morales P."/>
            <person name="Barona Gomez F."/>
            <person name="Kapil T."/>
        </authorList>
    </citation>
    <scope>NUCLEOTIDE SEQUENCE [LARGE SCALE GENOMIC DNA]</scope>
    <source>
        <strain evidence="4 5">T-272</strain>
    </source>
</reference>
<feature type="transmembrane region" description="Helical" evidence="2">
    <location>
        <begin position="49"/>
        <end position="70"/>
    </location>
</feature>
<feature type="compositionally biased region" description="Low complexity" evidence="1">
    <location>
        <begin position="13"/>
        <end position="37"/>
    </location>
</feature>
<dbReference type="Proteomes" id="UP000460558">
    <property type="component" value="Unassembled WGS sequence"/>
</dbReference>
<protein>
    <submittedName>
        <fullName evidence="4">DUF418 domain-containing protein</fullName>
    </submittedName>
</protein>
<feature type="transmembrane region" description="Helical" evidence="2">
    <location>
        <begin position="130"/>
        <end position="147"/>
    </location>
</feature>
<feature type="compositionally biased region" description="Pro residues" evidence="1">
    <location>
        <begin position="1"/>
        <end position="12"/>
    </location>
</feature>
<evidence type="ECO:0000313" key="4">
    <source>
        <dbReference type="EMBL" id="MQS39487.1"/>
    </source>
</evidence>
<evidence type="ECO:0000313" key="5">
    <source>
        <dbReference type="Proteomes" id="UP000460558"/>
    </source>
</evidence>
<dbReference type="PANTHER" id="PTHR30590:SF2">
    <property type="entry name" value="INNER MEMBRANE PROTEIN"/>
    <property type="match status" value="1"/>
</dbReference>
<evidence type="ECO:0000256" key="1">
    <source>
        <dbReference type="SAM" id="MobiDB-lite"/>
    </source>
</evidence>
<gene>
    <name evidence="4" type="ORF">FFZ77_29060</name>
</gene>
<feature type="transmembrane region" description="Helical" evidence="2">
    <location>
        <begin position="280"/>
        <end position="298"/>
    </location>
</feature>
<feature type="transmembrane region" description="Helical" evidence="2">
    <location>
        <begin position="178"/>
        <end position="196"/>
    </location>
</feature>
<evidence type="ECO:0000259" key="3">
    <source>
        <dbReference type="Pfam" id="PF04235"/>
    </source>
</evidence>
<name>A0ABW9P1R6_9ACTN</name>
<keyword evidence="5" id="KW-1185">Reference proteome</keyword>
<sequence>MTPATGGPPPAHPGSAPAGSGRETGPAAPAPATAPAAAPDRERIVRMDALRGFALLGILLVNITYLASAYHGTGLEDPGFDSALDTGVRYATAILFEAKFFLLFSFLFGYSFTLQLNSAERAAARFTPRFLRRLTALFVLGVCHAVLLFPGDILTTYAVLGLILLAVRRVRPRTAVRIAVALFVLTALGYALLALAQHLSGGGGLDPAATADRARAATEALRGDAGSVIGAHLRQLPDVVFLLVFFQAPAAFAAFLLGLAASGHGVMERLADHERALRRIQWTGFPVGLAGGVVYAHASLEHPGSSYQLLALGVDVATAPLLAAAYAATVLRLVHPGRARRTAALLAPAGRMTLTNYLGQSLICALLFTGYGAALVGRVPPLPVAGIALALFLCQALASRRWLRRHPYGPVEWLLRAVTNATRPPWRKPDAP</sequence>
<dbReference type="Pfam" id="PF04235">
    <property type="entry name" value="DUF418"/>
    <property type="match status" value="1"/>
</dbReference>
<accession>A0ABW9P1R6</accession>
<feature type="transmembrane region" description="Helical" evidence="2">
    <location>
        <begin position="354"/>
        <end position="374"/>
    </location>
</feature>
<feature type="transmembrane region" description="Helical" evidence="2">
    <location>
        <begin position="153"/>
        <end position="171"/>
    </location>
</feature>
<dbReference type="InterPro" id="IPR007349">
    <property type="entry name" value="DUF418"/>
</dbReference>
<dbReference type="PANTHER" id="PTHR30590">
    <property type="entry name" value="INNER MEMBRANE PROTEIN"/>
    <property type="match status" value="1"/>
</dbReference>
<keyword evidence="2" id="KW-0472">Membrane</keyword>
<comment type="caution">
    <text evidence="4">The sequence shown here is derived from an EMBL/GenBank/DDBJ whole genome shotgun (WGS) entry which is preliminary data.</text>
</comment>
<feature type="transmembrane region" description="Helical" evidence="2">
    <location>
        <begin position="310"/>
        <end position="334"/>
    </location>
</feature>
<feature type="region of interest" description="Disordered" evidence="1">
    <location>
        <begin position="1"/>
        <end position="37"/>
    </location>
</feature>
<feature type="domain" description="DUF418" evidence="3">
    <location>
        <begin position="265"/>
        <end position="420"/>
    </location>
</feature>
<proteinExistence type="predicted"/>
<feature type="transmembrane region" description="Helical" evidence="2">
    <location>
        <begin position="239"/>
        <end position="259"/>
    </location>
</feature>
<keyword evidence="2" id="KW-1133">Transmembrane helix</keyword>
<dbReference type="InterPro" id="IPR052529">
    <property type="entry name" value="Bact_Transport_Assoc"/>
</dbReference>
<organism evidence="4 5">
    <name type="scientific">Streptomyces katsurahamanus</name>
    <dbReference type="NCBI Taxonomy" id="2577098"/>
    <lineage>
        <taxon>Bacteria</taxon>
        <taxon>Bacillati</taxon>
        <taxon>Actinomycetota</taxon>
        <taxon>Actinomycetes</taxon>
        <taxon>Kitasatosporales</taxon>
        <taxon>Streptomycetaceae</taxon>
        <taxon>Streptomyces</taxon>
    </lineage>
</organism>
<feature type="transmembrane region" description="Helical" evidence="2">
    <location>
        <begin position="90"/>
        <end position="110"/>
    </location>
</feature>
<feature type="transmembrane region" description="Helical" evidence="2">
    <location>
        <begin position="380"/>
        <end position="398"/>
    </location>
</feature>
<dbReference type="EMBL" id="VDEQ01000337">
    <property type="protein sequence ID" value="MQS39487.1"/>
    <property type="molecule type" value="Genomic_DNA"/>
</dbReference>